<dbReference type="Proteomes" id="UP000664218">
    <property type="component" value="Unassembled WGS sequence"/>
</dbReference>
<sequence length="315" mass="36015">MSYNKTMETFPSSNGLFDIHYYIYTPKKPVRFVLQITHGMCEYIERYEGFIKYLSREGVLVAGHDHAGHGRSIRTLDDLGYFSEDATDLTLVKDLKTMTDLLSERYAELPHFILGHSMGSFVLRKYLMRFGRSLSGIFISGTGGANPGVVPGITLAKSISAVRGEKHRSTLFNSIFFNGFNKNFQDEKNKFSWLTRDEKVVAAYHKDPKCNFVFTMNGFKGFLEIMKDVTSDEWAAQMPKEVPVHLFSGKNDPVGSYGKGVTETFNRLLDTEVKTVTMKLYEDGRHEMLNELNRKEVYQDLLMKIEEMVALNEIQ</sequence>
<protein>
    <submittedName>
        <fullName evidence="2">Lysophospholipase</fullName>
    </submittedName>
</protein>
<dbReference type="EMBL" id="JAFNJU010000003">
    <property type="protein sequence ID" value="MBO1264540.1"/>
    <property type="molecule type" value="Genomic_DNA"/>
</dbReference>
<dbReference type="InterPro" id="IPR029058">
    <property type="entry name" value="AB_hydrolase_fold"/>
</dbReference>
<evidence type="ECO:0000313" key="3">
    <source>
        <dbReference type="Proteomes" id="UP000664218"/>
    </source>
</evidence>
<dbReference type="SUPFAM" id="SSF53474">
    <property type="entry name" value="alpha/beta-Hydrolases"/>
    <property type="match status" value="1"/>
</dbReference>
<dbReference type="Pfam" id="PF12146">
    <property type="entry name" value="Hydrolase_4"/>
    <property type="match status" value="1"/>
</dbReference>
<dbReference type="PANTHER" id="PTHR11614">
    <property type="entry name" value="PHOSPHOLIPASE-RELATED"/>
    <property type="match status" value="1"/>
</dbReference>
<dbReference type="Gene3D" id="3.40.50.1820">
    <property type="entry name" value="alpha/beta hydrolase"/>
    <property type="match status" value="1"/>
</dbReference>
<keyword evidence="3" id="KW-1185">Reference proteome</keyword>
<proteinExistence type="predicted"/>
<evidence type="ECO:0000259" key="1">
    <source>
        <dbReference type="Pfam" id="PF12146"/>
    </source>
</evidence>
<dbReference type="InterPro" id="IPR051044">
    <property type="entry name" value="MAG_DAG_Lipase"/>
</dbReference>
<accession>A0A939KKA8</accession>
<dbReference type="AlphaFoldDB" id="A0A939KKA8"/>
<name>A0A939KKA8_9CLOT</name>
<dbReference type="RefSeq" id="WP_207599045.1">
    <property type="nucleotide sequence ID" value="NZ_JAFNJU010000003.1"/>
</dbReference>
<dbReference type="InterPro" id="IPR022742">
    <property type="entry name" value="Hydrolase_4"/>
</dbReference>
<organism evidence="2 3">
    <name type="scientific">Proteiniclasticum aestuarii</name>
    <dbReference type="NCBI Taxonomy" id="2817862"/>
    <lineage>
        <taxon>Bacteria</taxon>
        <taxon>Bacillati</taxon>
        <taxon>Bacillota</taxon>
        <taxon>Clostridia</taxon>
        <taxon>Eubacteriales</taxon>
        <taxon>Clostridiaceae</taxon>
        <taxon>Proteiniclasticum</taxon>
    </lineage>
</organism>
<feature type="domain" description="Serine aminopeptidase S33" evidence="1">
    <location>
        <begin position="30"/>
        <end position="292"/>
    </location>
</feature>
<reference evidence="2" key="1">
    <citation type="submission" date="2021-03" db="EMBL/GenBank/DDBJ databases">
        <title>Proteiniclasticum marinus sp. nov., isolated from tidal flat sediment.</title>
        <authorList>
            <person name="Namirimu T."/>
            <person name="Yang J.-A."/>
            <person name="Yang S.-H."/>
            <person name="Kim Y.-J."/>
            <person name="Kwon K.K."/>
        </authorList>
    </citation>
    <scope>NUCLEOTIDE SEQUENCE</scope>
    <source>
        <strain evidence="2">SCR006</strain>
    </source>
</reference>
<gene>
    <name evidence="2" type="ORF">J3A84_05735</name>
</gene>
<evidence type="ECO:0000313" key="2">
    <source>
        <dbReference type="EMBL" id="MBO1264540.1"/>
    </source>
</evidence>
<comment type="caution">
    <text evidence="2">The sequence shown here is derived from an EMBL/GenBank/DDBJ whole genome shotgun (WGS) entry which is preliminary data.</text>
</comment>